<dbReference type="OMA" id="CKYMPHG"/>
<evidence type="ECO:0000313" key="3">
    <source>
        <dbReference type="Proteomes" id="UP000015102"/>
    </source>
</evidence>
<keyword evidence="3" id="KW-1185">Reference proteome</keyword>
<dbReference type="SUPFAM" id="SSF48726">
    <property type="entry name" value="Immunoglobulin"/>
    <property type="match status" value="1"/>
</dbReference>
<dbReference type="AlphaFoldDB" id="T1GTX0"/>
<dbReference type="FunFam" id="2.60.40.10:FF:000437">
    <property type="entry name" value="Beat-IIIc, isoform A"/>
    <property type="match status" value="1"/>
</dbReference>
<dbReference type="EnsemblMetazoa" id="MESCA007167-RA">
    <property type="protein sequence ID" value="MESCA007167-PA"/>
    <property type="gene ID" value="MESCA007167"/>
</dbReference>
<sequence>LVSGEVKRKQNVSLIVEPPAVRRAQHVTLKCLYNLSSPLYSVKFYRGNLEFFRFTPGERPEGKVFPYPGFSVDKTESNATQVVLRNVGFALTGSFSCEVTADAPSFSTGTAYGFLQVVEYPEQRPMLFTEHSRYEPGDVLRANCSTLPSRPKAELKFTINNMVVS</sequence>
<dbReference type="InterPro" id="IPR013783">
    <property type="entry name" value="Ig-like_fold"/>
</dbReference>
<dbReference type="EMBL" id="CAQQ02119793">
    <property type="status" value="NOT_ANNOTATED_CDS"/>
    <property type="molecule type" value="Genomic_DNA"/>
</dbReference>
<dbReference type="PANTHER" id="PTHR21261">
    <property type="entry name" value="BEAT PROTEIN"/>
    <property type="match status" value="1"/>
</dbReference>
<dbReference type="InterPro" id="IPR036179">
    <property type="entry name" value="Ig-like_dom_sf"/>
</dbReference>
<dbReference type="EMBL" id="CAQQ02119795">
    <property type="status" value="NOT_ANNOTATED_CDS"/>
    <property type="molecule type" value="Genomic_DNA"/>
</dbReference>
<reference evidence="3" key="1">
    <citation type="submission" date="2013-02" db="EMBL/GenBank/DDBJ databases">
        <authorList>
            <person name="Hughes D."/>
        </authorList>
    </citation>
    <scope>NUCLEOTIDE SEQUENCE</scope>
    <source>
        <strain>Durham</strain>
        <strain evidence="3">NC isolate 2 -- Noor lab</strain>
    </source>
</reference>
<reference evidence="2" key="2">
    <citation type="submission" date="2015-06" db="UniProtKB">
        <authorList>
            <consortium name="EnsemblMetazoa"/>
        </authorList>
    </citation>
    <scope>IDENTIFICATION</scope>
</reference>
<proteinExistence type="predicted"/>
<evidence type="ECO:0000313" key="2">
    <source>
        <dbReference type="EnsemblMetazoa" id="MESCA007167-PA"/>
    </source>
</evidence>
<dbReference type="HOGENOM" id="CLU_046048_4_0_1"/>
<dbReference type="Proteomes" id="UP000015102">
    <property type="component" value="Unassembled WGS sequence"/>
</dbReference>
<dbReference type="InterPro" id="IPR007110">
    <property type="entry name" value="Ig-like_dom"/>
</dbReference>
<evidence type="ECO:0000259" key="1">
    <source>
        <dbReference type="PROSITE" id="PS50835"/>
    </source>
</evidence>
<protein>
    <recommendedName>
        <fullName evidence="1">Ig-like domain-containing protein</fullName>
    </recommendedName>
</protein>
<dbReference type="EMBL" id="CAQQ02119792">
    <property type="status" value="NOT_ANNOTATED_CDS"/>
    <property type="molecule type" value="Genomic_DNA"/>
</dbReference>
<dbReference type="EMBL" id="CAQQ02119794">
    <property type="status" value="NOT_ANNOTATED_CDS"/>
    <property type="molecule type" value="Genomic_DNA"/>
</dbReference>
<dbReference type="PANTHER" id="PTHR21261:SF6">
    <property type="entry name" value="BEATEN PATH IIA-RELATED"/>
    <property type="match status" value="1"/>
</dbReference>
<name>T1GTX0_MEGSC</name>
<dbReference type="Gene3D" id="2.60.40.10">
    <property type="entry name" value="Immunoglobulins"/>
    <property type="match status" value="1"/>
</dbReference>
<feature type="domain" description="Ig-like" evidence="1">
    <location>
        <begin position="10"/>
        <end position="107"/>
    </location>
</feature>
<accession>T1GTX0</accession>
<dbReference type="STRING" id="36166.T1GTX0"/>
<organism evidence="2 3">
    <name type="scientific">Megaselia scalaris</name>
    <name type="common">Humpbacked fly</name>
    <name type="synonym">Phora scalaris</name>
    <dbReference type="NCBI Taxonomy" id="36166"/>
    <lineage>
        <taxon>Eukaryota</taxon>
        <taxon>Metazoa</taxon>
        <taxon>Ecdysozoa</taxon>
        <taxon>Arthropoda</taxon>
        <taxon>Hexapoda</taxon>
        <taxon>Insecta</taxon>
        <taxon>Pterygota</taxon>
        <taxon>Neoptera</taxon>
        <taxon>Endopterygota</taxon>
        <taxon>Diptera</taxon>
        <taxon>Brachycera</taxon>
        <taxon>Muscomorpha</taxon>
        <taxon>Platypezoidea</taxon>
        <taxon>Phoridae</taxon>
        <taxon>Megaseliini</taxon>
        <taxon>Megaselia</taxon>
    </lineage>
</organism>
<dbReference type="PROSITE" id="PS50835">
    <property type="entry name" value="IG_LIKE"/>
    <property type="match status" value="1"/>
</dbReference>